<dbReference type="Gene3D" id="3.40.630.30">
    <property type="match status" value="1"/>
</dbReference>
<dbReference type="PROSITE" id="PS51186">
    <property type="entry name" value="GNAT"/>
    <property type="match status" value="1"/>
</dbReference>
<protein>
    <submittedName>
        <fullName evidence="4">GNAT family N-acetyltransferase</fullName>
    </submittedName>
</protein>
<dbReference type="AlphaFoldDB" id="A0AB37HDX2"/>
<dbReference type="GO" id="GO:0016747">
    <property type="term" value="F:acyltransferase activity, transferring groups other than amino-acyl groups"/>
    <property type="evidence" value="ECO:0007669"/>
    <property type="project" value="InterPro"/>
</dbReference>
<dbReference type="SUPFAM" id="SSF55729">
    <property type="entry name" value="Acyl-CoA N-acyltransferases (Nat)"/>
    <property type="match status" value="1"/>
</dbReference>
<organism evidence="4 5">
    <name type="scientific">Heyndrickxia sporothermodurans</name>
    <dbReference type="NCBI Taxonomy" id="46224"/>
    <lineage>
        <taxon>Bacteria</taxon>
        <taxon>Bacillati</taxon>
        <taxon>Bacillota</taxon>
        <taxon>Bacilli</taxon>
        <taxon>Bacillales</taxon>
        <taxon>Bacillaceae</taxon>
        <taxon>Heyndrickxia</taxon>
    </lineage>
</organism>
<accession>A0AB37HDX2</accession>
<dbReference type="KEGG" id="hspo:JGZ69_11770"/>
<dbReference type="Pfam" id="PF00583">
    <property type="entry name" value="Acetyltransf_1"/>
    <property type="match status" value="1"/>
</dbReference>
<keyword evidence="1" id="KW-0808">Transferase</keyword>
<dbReference type="PANTHER" id="PTHR43072:SF23">
    <property type="entry name" value="UPF0039 PROTEIN C11D3.02C"/>
    <property type="match status" value="1"/>
</dbReference>
<dbReference type="PANTHER" id="PTHR43072">
    <property type="entry name" value="N-ACETYLTRANSFERASE"/>
    <property type="match status" value="1"/>
</dbReference>
<dbReference type="EMBL" id="CP066701">
    <property type="protein sequence ID" value="QQX23612.1"/>
    <property type="molecule type" value="Genomic_DNA"/>
</dbReference>
<keyword evidence="2" id="KW-0012">Acyltransferase</keyword>
<dbReference type="CDD" id="cd04301">
    <property type="entry name" value="NAT_SF"/>
    <property type="match status" value="1"/>
</dbReference>
<evidence type="ECO:0000256" key="2">
    <source>
        <dbReference type="ARBA" id="ARBA00023315"/>
    </source>
</evidence>
<reference evidence="4 5" key="1">
    <citation type="submission" date="2020-12" db="EMBL/GenBank/DDBJ databases">
        <title>Taxonomic evaluation of the Bacillus sporothermodurans group of bacteria based on whole genome sequences.</title>
        <authorList>
            <person name="Fiedler G."/>
            <person name="Herbstmann A.-D."/>
            <person name="Doll E."/>
            <person name="Wenning M."/>
            <person name="Brinks E."/>
            <person name="Kabisch J."/>
            <person name="Breitenwieser F."/>
            <person name="Lappann M."/>
            <person name="Boehnlein C."/>
            <person name="Franz C."/>
        </authorList>
    </citation>
    <scope>NUCLEOTIDE SEQUENCE [LARGE SCALE GENOMIC DNA]</scope>
    <source>
        <strain evidence="4 5">DSM 10599</strain>
    </source>
</reference>
<proteinExistence type="predicted"/>
<evidence type="ECO:0000313" key="5">
    <source>
        <dbReference type="Proteomes" id="UP000595512"/>
    </source>
</evidence>
<evidence type="ECO:0000256" key="1">
    <source>
        <dbReference type="ARBA" id="ARBA00022679"/>
    </source>
</evidence>
<dbReference type="InterPro" id="IPR016181">
    <property type="entry name" value="Acyl_CoA_acyltransferase"/>
</dbReference>
<dbReference type="InterPro" id="IPR000182">
    <property type="entry name" value="GNAT_dom"/>
</dbReference>
<evidence type="ECO:0000313" key="4">
    <source>
        <dbReference type="EMBL" id="QQX23612.1"/>
    </source>
</evidence>
<sequence length="171" mass="19610">MIIRRARITDANGIAKVHVDSWRTTYKNIVPDSFLDKLSYEQRTELWKRNISEEGNYVFVAENDAGEIVGFASGGKRENNHKENAGDLTAIYILESYQGKGIGRRLVDPMFRQFEELGYTTIFVEVLEQNKSRYFYKALGAKWCDSEKITIGGAELDLLIFKWDLDSKIGL</sequence>
<dbReference type="Proteomes" id="UP000595512">
    <property type="component" value="Chromosome"/>
</dbReference>
<gene>
    <name evidence="4" type="ORF">JGZ69_11770</name>
</gene>
<dbReference type="RefSeq" id="WP_107920048.1">
    <property type="nucleotide sequence ID" value="NZ_CP066701.1"/>
</dbReference>
<feature type="domain" description="N-acetyltransferase" evidence="3">
    <location>
        <begin position="1"/>
        <end position="166"/>
    </location>
</feature>
<evidence type="ECO:0000259" key="3">
    <source>
        <dbReference type="PROSITE" id="PS51186"/>
    </source>
</evidence>
<name>A0AB37HDX2_9BACI</name>